<dbReference type="PANTHER" id="PTHR43591:SF24">
    <property type="entry name" value="2-METHOXY-6-POLYPRENYL-1,4-BENZOQUINOL METHYLASE, MITOCHONDRIAL"/>
    <property type="match status" value="1"/>
</dbReference>
<accession>A0A067P1N0</accession>
<dbReference type="AlphaFoldDB" id="A0A067P1N0"/>
<dbReference type="Proteomes" id="UP000027073">
    <property type="component" value="Unassembled WGS sequence"/>
</dbReference>
<protein>
    <recommendedName>
        <fullName evidence="3">Methyltransferase domain-containing protein</fullName>
    </recommendedName>
</protein>
<dbReference type="InterPro" id="IPR029063">
    <property type="entry name" value="SAM-dependent_MTases_sf"/>
</dbReference>
<evidence type="ECO:0000313" key="1">
    <source>
        <dbReference type="EMBL" id="KDQ33150.1"/>
    </source>
</evidence>
<dbReference type="Gene3D" id="3.40.50.150">
    <property type="entry name" value="Vaccinia Virus protein VP39"/>
    <property type="match status" value="1"/>
</dbReference>
<dbReference type="HOGENOM" id="CLU_010595_2_0_1"/>
<dbReference type="PANTHER" id="PTHR43591">
    <property type="entry name" value="METHYLTRANSFERASE"/>
    <property type="match status" value="1"/>
</dbReference>
<proteinExistence type="predicted"/>
<name>A0A067P1N0_PLEO1</name>
<dbReference type="Pfam" id="PF13489">
    <property type="entry name" value="Methyltransf_23"/>
    <property type="match status" value="1"/>
</dbReference>
<sequence length="315" mass="35811">MSLYQHPVEYLSDRDDDSDYFRNVHGRALNALNERYMLPVDHDEVKRSELHHRMMQFVFNGKNYVGPVSEVLHGGHQRRVLDLGTGGGCWSVAIDIADEFPKVEVVGVDLAPIQPRSVPPNCTFELCDLDQWTLPYPDNHFDLIHARSMHTGISNYPRLVHEISRILKPGGLVILIEPDLMPIADGKPADEFGLPGWFAFWQTYRGCLKQQGIDTTVPSRLPQFLSATKAFHHIVTQDGNIPVGFWPKDPLLLTVGQLAWMDCDLFIPALKPLFLHAGLPESKVTKLIKEAQQDLYYPLLQISCKYHIVHAFKRN</sequence>
<dbReference type="InParanoid" id="A0A067P1N0"/>
<evidence type="ECO:0008006" key="3">
    <source>
        <dbReference type="Google" id="ProtNLM"/>
    </source>
</evidence>
<dbReference type="STRING" id="1137138.A0A067P1N0"/>
<dbReference type="CDD" id="cd02440">
    <property type="entry name" value="AdoMet_MTases"/>
    <property type="match status" value="1"/>
</dbReference>
<dbReference type="GO" id="GO:0008168">
    <property type="term" value="F:methyltransferase activity"/>
    <property type="evidence" value="ECO:0007669"/>
    <property type="project" value="TreeGrafter"/>
</dbReference>
<reference evidence="2" key="1">
    <citation type="journal article" date="2014" name="Proc. Natl. Acad. Sci. U.S.A.">
        <title>Extensive sampling of basidiomycete genomes demonstrates inadequacy of the white-rot/brown-rot paradigm for wood decay fungi.</title>
        <authorList>
            <person name="Riley R."/>
            <person name="Salamov A.A."/>
            <person name="Brown D.W."/>
            <person name="Nagy L.G."/>
            <person name="Floudas D."/>
            <person name="Held B.W."/>
            <person name="Levasseur A."/>
            <person name="Lombard V."/>
            <person name="Morin E."/>
            <person name="Otillar R."/>
            <person name="Lindquist E.A."/>
            <person name="Sun H."/>
            <person name="LaButti K.M."/>
            <person name="Schmutz J."/>
            <person name="Jabbour D."/>
            <person name="Luo H."/>
            <person name="Baker S.E."/>
            <person name="Pisabarro A.G."/>
            <person name="Walton J.D."/>
            <person name="Blanchette R.A."/>
            <person name="Henrissat B."/>
            <person name="Martin F."/>
            <person name="Cullen D."/>
            <person name="Hibbett D.S."/>
            <person name="Grigoriev I.V."/>
        </authorList>
    </citation>
    <scope>NUCLEOTIDE SEQUENCE [LARGE SCALE GENOMIC DNA]</scope>
    <source>
        <strain evidence="2">PC15</strain>
    </source>
</reference>
<gene>
    <name evidence="1" type="ORF">PLEOSDRAFT_1030913</name>
</gene>
<dbReference type="SUPFAM" id="SSF53335">
    <property type="entry name" value="S-adenosyl-L-methionine-dependent methyltransferases"/>
    <property type="match status" value="1"/>
</dbReference>
<dbReference type="VEuPathDB" id="FungiDB:PLEOSDRAFT_1030913"/>
<evidence type="ECO:0000313" key="2">
    <source>
        <dbReference type="Proteomes" id="UP000027073"/>
    </source>
</evidence>
<dbReference type="EMBL" id="KL198004">
    <property type="protein sequence ID" value="KDQ33150.1"/>
    <property type="molecule type" value="Genomic_DNA"/>
</dbReference>
<dbReference type="OrthoDB" id="2013972at2759"/>
<organism evidence="1 2">
    <name type="scientific">Pleurotus ostreatus (strain PC15)</name>
    <name type="common">Oyster mushroom</name>
    <dbReference type="NCBI Taxonomy" id="1137138"/>
    <lineage>
        <taxon>Eukaryota</taxon>
        <taxon>Fungi</taxon>
        <taxon>Dikarya</taxon>
        <taxon>Basidiomycota</taxon>
        <taxon>Agaricomycotina</taxon>
        <taxon>Agaricomycetes</taxon>
        <taxon>Agaricomycetidae</taxon>
        <taxon>Agaricales</taxon>
        <taxon>Pleurotineae</taxon>
        <taxon>Pleurotaceae</taxon>
        <taxon>Pleurotus</taxon>
    </lineage>
</organism>